<dbReference type="Gene3D" id="6.10.250.3180">
    <property type="match status" value="1"/>
</dbReference>
<name>A0AAD8RGM1_LOLMU</name>
<dbReference type="PANTHER" id="PTHR47543:SF2">
    <property type="entry name" value="RNA POLYMERASE II TRANSCRIPTION FACTOR SIII SUBUNIT A"/>
    <property type="match status" value="1"/>
</dbReference>
<reference evidence="1" key="1">
    <citation type="submission" date="2023-07" db="EMBL/GenBank/DDBJ databases">
        <title>A chromosome-level genome assembly of Lolium multiflorum.</title>
        <authorList>
            <person name="Chen Y."/>
            <person name="Copetti D."/>
            <person name="Kolliker R."/>
            <person name="Studer B."/>
        </authorList>
    </citation>
    <scope>NUCLEOTIDE SEQUENCE</scope>
    <source>
        <strain evidence="1">02402/16</strain>
        <tissue evidence="1">Leaf</tissue>
    </source>
</reference>
<sequence>MEAQGKAPSLLELCVRKAIDNLRRIESVDGVDTPLLRRILPHCDLEQLTRIESRTATDLTPVTDVLWQGFYRRQFGEEHTSRVADRMRRAGARYRWKDLFRAKTKQQKEVEDRMVEALTNKCRARNAERQSKSIKRFTKLQPSSCKRSYFGRGPSGISSGSGYKNPMLKKARMEVDIRAKMEAPFCRRSAQPTTSHGQPMRTTAIVRRPNSTTAIVKPTALNRPNQKYRSWF</sequence>
<dbReference type="GO" id="GO:0006368">
    <property type="term" value="P:transcription elongation by RNA polymerase II"/>
    <property type="evidence" value="ECO:0007669"/>
    <property type="project" value="InterPro"/>
</dbReference>
<dbReference type="GO" id="GO:0070449">
    <property type="term" value="C:elongin complex"/>
    <property type="evidence" value="ECO:0007669"/>
    <property type="project" value="InterPro"/>
</dbReference>
<organism evidence="1 2">
    <name type="scientific">Lolium multiflorum</name>
    <name type="common">Italian ryegrass</name>
    <name type="synonym">Lolium perenne subsp. multiflorum</name>
    <dbReference type="NCBI Taxonomy" id="4521"/>
    <lineage>
        <taxon>Eukaryota</taxon>
        <taxon>Viridiplantae</taxon>
        <taxon>Streptophyta</taxon>
        <taxon>Embryophyta</taxon>
        <taxon>Tracheophyta</taxon>
        <taxon>Spermatophyta</taxon>
        <taxon>Magnoliopsida</taxon>
        <taxon>Liliopsida</taxon>
        <taxon>Poales</taxon>
        <taxon>Poaceae</taxon>
        <taxon>BOP clade</taxon>
        <taxon>Pooideae</taxon>
        <taxon>Poodae</taxon>
        <taxon>Poeae</taxon>
        <taxon>Poeae Chloroplast Group 2 (Poeae type)</taxon>
        <taxon>Loliodinae</taxon>
        <taxon>Loliinae</taxon>
        <taxon>Lolium</taxon>
    </lineage>
</organism>
<evidence type="ECO:0000313" key="2">
    <source>
        <dbReference type="Proteomes" id="UP001231189"/>
    </source>
</evidence>
<gene>
    <name evidence="1" type="ORF">QYE76_025987</name>
</gene>
<protein>
    <recommendedName>
        <fullName evidence="3">Elongin-A</fullName>
    </recommendedName>
</protein>
<dbReference type="Pfam" id="PF06881">
    <property type="entry name" value="Elongin_A"/>
    <property type="match status" value="1"/>
</dbReference>
<dbReference type="PANTHER" id="PTHR47543">
    <property type="entry name" value="OS08G0169600 PROTEIN"/>
    <property type="match status" value="1"/>
</dbReference>
<dbReference type="AlphaFoldDB" id="A0AAD8RGM1"/>
<proteinExistence type="predicted"/>
<evidence type="ECO:0000313" key="1">
    <source>
        <dbReference type="EMBL" id="KAK1620470.1"/>
    </source>
</evidence>
<accession>A0AAD8RGM1</accession>
<keyword evidence="2" id="KW-1185">Reference proteome</keyword>
<evidence type="ECO:0008006" key="3">
    <source>
        <dbReference type="Google" id="ProtNLM"/>
    </source>
</evidence>
<comment type="caution">
    <text evidence="1">The sequence shown here is derived from an EMBL/GenBank/DDBJ whole genome shotgun (WGS) entry which is preliminary data.</text>
</comment>
<dbReference type="InterPro" id="IPR010684">
    <property type="entry name" value="RNA_pol_II_trans_fac_SIII_A"/>
</dbReference>
<dbReference type="Proteomes" id="UP001231189">
    <property type="component" value="Unassembled WGS sequence"/>
</dbReference>
<dbReference type="EMBL" id="JAUUTY010000006">
    <property type="protein sequence ID" value="KAK1620470.1"/>
    <property type="molecule type" value="Genomic_DNA"/>
</dbReference>